<feature type="transmembrane region" description="Helical" evidence="6">
    <location>
        <begin position="20"/>
        <end position="41"/>
    </location>
</feature>
<feature type="domain" description="ABC3 transporter permease C-terminal" evidence="7">
    <location>
        <begin position="303"/>
        <end position="417"/>
    </location>
</feature>
<keyword evidence="5 6" id="KW-0472">Membrane</keyword>
<dbReference type="Pfam" id="PF12704">
    <property type="entry name" value="MacB_PCD"/>
    <property type="match status" value="1"/>
</dbReference>
<dbReference type="RefSeq" id="WP_093326351.1">
    <property type="nucleotide sequence ID" value="NZ_FOAF01000003.1"/>
</dbReference>
<evidence type="ECO:0000313" key="9">
    <source>
        <dbReference type="EMBL" id="SEL71321.1"/>
    </source>
</evidence>
<accession>A0A1H7SF46</accession>
<feature type="transmembrane region" description="Helical" evidence="6">
    <location>
        <begin position="353"/>
        <end position="373"/>
    </location>
</feature>
<keyword evidence="3 6" id="KW-0812">Transmembrane</keyword>
<dbReference type="GO" id="GO:0005886">
    <property type="term" value="C:plasma membrane"/>
    <property type="evidence" value="ECO:0007669"/>
    <property type="project" value="UniProtKB-SubCell"/>
</dbReference>
<evidence type="ECO:0000256" key="1">
    <source>
        <dbReference type="ARBA" id="ARBA00004651"/>
    </source>
</evidence>
<protein>
    <submittedName>
        <fullName evidence="9">Putative ABC transport system permease protein</fullName>
    </submittedName>
</protein>
<comment type="subcellular location">
    <subcellularLocation>
        <location evidence="1">Cell membrane</location>
        <topology evidence="1">Multi-pass membrane protein</topology>
    </subcellularLocation>
</comment>
<keyword evidence="4 6" id="KW-1133">Transmembrane helix</keyword>
<feature type="transmembrane region" description="Helical" evidence="6">
    <location>
        <begin position="393"/>
        <end position="418"/>
    </location>
</feature>
<feature type="transmembrane region" description="Helical" evidence="6">
    <location>
        <begin position="439"/>
        <end position="460"/>
    </location>
</feature>
<evidence type="ECO:0000259" key="8">
    <source>
        <dbReference type="Pfam" id="PF12704"/>
    </source>
</evidence>
<evidence type="ECO:0000259" key="7">
    <source>
        <dbReference type="Pfam" id="PF02687"/>
    </source>
</evidence>
<dbReference type="InterPro" id="IPR025857">
    <property type="entry name" value="MacB_PCD"/>
</dbReference>
<dbReference type="EMBL" id="FOAF01000003">
    <property type="protein sequence ID" value="SEL71321.1"/>
    <property type="molecule type" value="Genomic_DNA"/>
</dbReference>
<evidence type="ECO:0000313" key="10">
    <source>
        <dbReference type="Proteomes" id="UP000199421"/>
    </source>
</evidence>
<organism evidence="9 10">
    <name type="scientific">Olivibacter domesticus</name>
    <name type="common">Pseudosphingobacterium domesticum</name>
    <dbReference type="NCBI Taxonomy" id="407022"/>
    <lineage>
        <taxon>Bacteria</taxon>
        <taxon>Pseudomonadati</taxon>
        <taxon>Bacteroidota</taxon>
        <taxon>Sphingobacteriia</taxon>
        <taxon>Sphingobacteriales</taxon>
        <taxon>Sphingobacteriaceae</taxon>
        <taxon>Olivibacter</taxon>
    </lineage>
</organism>
<dbReference type="PROSITE" id="PS51257">
    <property type="entry name" value="PROKAR_LIPOPROTEIN"/>
    <property type="match status" value="1"/>
</dbReference>
<reference evidence="10" key="1">
    <citation type="submission" date="2016-10" db="EMBL/GenBank/DDBJ databases">
        <authorList>
            <person name="Varghese N."/>
            <person name="Submissions S."/>
        </authorList>
    </citation>
    <scope>NUCLEOTIDE SEQUENCE [LARGE SCALE GENOMIC DNA]</scope>
    <source>
        <strain evidence="10">DSM 18733</strain>
    </source>
</reference>
<dbReference type="Pfam" id="PF02687">
    <property type="entry name" value="FtsX"/>
    <property type="match status" value="2"/>
</dbReference>
<dbReference type="PANTHER" id="PTHR30572:SF18">
    <property type="entry name" value="ABC-TYPE MACROLIDE FAMILY EXPORT SYSTEM PERMEASE COMPONENT 2"/>
    <property type="match status" value="1"/>
</dbReference>
<dbReference type="STRING" id="407022.SAMN05661044_03208"/>
<dbReference type="InterPro" id="IPR050250">
    <property type="entry name" value="Macrolide_Exporter_MacB"/>
</dbReference>
<feature type="transmembrane region" description="Helical" evidence="6">
    <location>
        <begin position="740"/>
        <end position="760"/>
    </location>
</feature>
<evidence type="ECO:0000256" key="4">
    <source>
        <dbReference type="ARBA" id="ARBA00022989"/>
    </source>
</evidence>
<evidence type="ECO:0000256" key="2">
    <source>
        <dbReference type="ARBA" id="ARBA00022475"/>
    </source>
</evidence>
<dbReference type="InterPro" id="IPR003838">
    <property type="entry name" value="ABC3_permease_C"/>
</dbReference>
<evidence type="ECO:0000256" key="6">
    <source>
        <dbReference type="SAM" id="Phobius"/>
    </source>
</evidence>
<feature type="domain" description="MacB-like periplasmic core" evidence="8">
    <location>
        <begin position="21"/>
        <end position="254"/>
    </location>
</feature>
<dbReference type="Proteomes" id="UP000199421">
    <property type="component" value="Unassembled WGS sequence"/>
</dbReference>
<evidence type="ECO:0000256" key="3">
    <source>
        <dbReference type="ARBA" id="ARBA00022692"/>
    </source>
</evidence>
<name>A0A1H7SF46_OLID1</name>
<sequence>MLKTHFKTAWRTLLKSKGYAAINILGLAIGLACCLLISLYIQDELSYDRYHIKKDRIYRVLHGYKESSTAGSTTTDQKGSFTYQVWGNAPVGKALKADFAEVQEVVQFSGQSSVLLRYGDKAFQEDNVFFADSNVLDVFNWKLLAGNPKTALTTPYSALLTESAAKKYFGDENPIGKTLEGGNTGGRANPGLYTVTGVLEDIPSNSHFTFDVLMSMSSFKQSWAEPFEQWGYVDFYTYFVVPENFDINSLSAKIPAFLSRHHANDDGRYSISFEPMMGAYLHSTAERQPGVTGSLANLYIFGVIGIFILCIACINFMNLATARSMERAKEVGVRKVVGAERGELIRQFMTESLLMILIAASLAFLFIWVLLPLTNNFTGKHFEFTRLFDWHTLALYLPVVLVTGLMAGSYPALVLSGFKPITILRGVFRTSTKGIALRRGLVVFQFSLSIALIAGTIIVISQLDHLRHKYLGFKQDKMLVIDFNYDQSITSQLEAIKQTFLNEREVLSISASRSIPGSYFPNAGTNIETSNGTSVSETPGIFEVDVDFIPHFGIEMAAGRPYSRDFPADTVKSLVINEATARLYGYRNPQDIIGKRFSQWGREGTVIGVTKDFNYLSLHKRVEPLTMRLAPLASRFLTLHVKSENLPATITKLGEIWAKLAPHRPYLYSFLDNSFNRQYEADQRFRNLFSVFASLAILIACLGLLGLATYTAQQRTKEIGVRKVLGASVGNIVKLLSTDFVKLVIIAGFIASPLAWWAMNKWLDNFAYRMEIHWWIFAGAALTGVIIAILTVSFQAIKAALANPVESLRNE</sequence>
<feature type="transmembrane region" description="Helical" evidence="6">
    <location>
        <begin position="688"/>
        <end position="712"/>
    </location>
</feature>
<gene>
    <name evidence="9" type="ORF">SAMN05661044_03208</name>
</gene>
<proteinExistence type="predicted"/>
<keyword evidence="10" id="KW-1185">Reference proteome</keyword>
<evidence type="ECO:0000256" key="5">
    <source>
        <dbReference type="ARBA" id="ARBA00023136"/>
    </source>
</evidence>
<dbReference type="OrthoDB" id="1451596at2"/>
<feature type="transmembrane region" description="Helical" evidence="6">
    <location>
        <begin position="298"/>
        <end position="320"/>
    </location>
</feature>
<dbReference type="PANTHER" id="PTHR30572">
    <property type="entry name" value="MEMBRANE COMPONENT OF TRANSPORTER-RELATED"/>
    <property type="match status" value="1"/>
</dbReference>
<feature type="domain" description="ABC3 transporter permease C-terminal" evidence="7">
    <location>
        <begin position="691"/>
        <end position="800"/>
    </location>
</feature>
<keyword evidence="2" id="KW-1003">Cell membrane</keyword>
<dbReference type="GO" id="GO:0022857">
    <property type="term" value="F:transmembrane transporter activity"/>
    <property type="evidence" value="ECO:0007669"/>
    <property type="project" value="TreeGrafter"/>
</dbReference>
<feature type="transmembrane region" description="Helical" evidence="6">
    <location>
        <begin position="772"/>
        <end position="794"/>
    </location>
</feature>
<dbReference type="AlphaFoldDB" id="A0A1H7SF46"/>